<evidence type="ECO:0000313" key="2">
    <source>
        <dbReference type="Proteomes" id="UP000016183"/>
    </source>
</evidence>
<name>M2BBY1_TREDN</name>
<comment type="caution">
    <text evidence="1">The sequence shown here is derived from an EMBL/GenBank/DDBJ whole genome shotgun (WGS) entry which is preliminary data.</text>
</comment>
<dbReference type="EMBL" id="AGDZ01000039">
    <property type="protein sequence ID" value="EMB19599.1"/>
    <property type="molecule type" value="Genomic_DNA"/>
</dbReference>
<dbReference type="PATRIC" id="fig|999437.3.peg.2777"/>
<protein>
    <recommendedName>
        <fullName evidence="3">HK97 gp10 family phage protein</fullName>
    </recommendedName>
</protein>
<dbReference type="HOGENOM" id="CLU_2025719_0_0_12"/>
<dbReference type="AlphaFoldDB" id="M2BBY1"/>
<sequence length="122" mass="13822">MRGMDAFFSNLDKAKKEILDECEMVAHKTAASMERYAKEKRPWIDRTGDARKGLKGKTSIFKNTISSSIHQDLYGDTGKEYGYYLENAHNGKYAILTETRNHHAGMFFDGIQEALGVAINRV</sequence>
<evidence type="ECO:0000313" key="1">
    <source>
        <dbReference type="EMBL" id="EMB19599.1"/>
    </source>
</evidence>
<dbReference type="OrthoDB" id="1753160at2"/>
<proteinExistence type="predicted"/>
<accession>M2BBY1</accession>
<dbReference type="Proteomes" id="UP000016183">
    <property type="component" value="Unassembled WGS sequence"/>
</dbReference>
<reference evidence="1 2" key="1">
    <citation type="submission" date="2012-01" db="EMBL/GenBank/DDBJ databases">
        <title>The Genome Sequence of Treponema denticola SP33.</title>
        <authorList>
            <consortium name="The Broad Institute Genome Sequencing Platform"/>
            <person name="Earl A."/>
            <person name="Ward D."/>
            <person name="Feldgarden M."/>
            <person name="Gevers D."/>
            <person name="Blanton J.M."/>
            <person name="Fenno C.J."/>
            <person name="Baranova O.V."/>
            <person name="Mathney J."/>
            <person name="Dewhirst F.E."/>
            <person name="Izard J."/>
            <person name="Young S.K."/>
            <person name="Zeng Q."/>
            <person name="Gargeya S."/>
            <person name="Fitzgerald M."/>
            <person name="Haas B."/>
            <person name="Abouelleil A."/>
            <person name="Alvarado L."/>
            <person name="Arachchi H.M."/>
            <person name="Berlin A."/>
            <person name="Chapman S.B."/>
            <person name="Gearin G."/>
            <person name="Goldberg J."/>
            <person name="Griggs A."/>
            <person name="Gujja S."/>
            <person name="Hansen M."/>
            <person name="Heiman D."/>
            <person name="Howarth C."/>
            <person name="Larimer J."/>
            <person name="Lui A."/>
            <person name="MacDonald P.J.P."/>
            <person name="McCowen C."/>
            <person name="Montmayeur A."/>
            <person name="Murphy C."/>
            <person name="Neiman D."/>
            <person name="Pearson M."/>
            <person name="Priest M."/>
            <person name="Roberts A."/>
            <person name="Saif S."/>
            <person name="Shea T."/>
            <person name="Sisk P."/>
            <person name="Stolte C."/>
            <person name="Sykes S."/>
            <person name="Wortman J."/>
            <person name="Nusbaum C."/>
            <person name="Birren B."/>
        </authorList>
    </citation>
    <scope>NUCLEOTIDE SEQUENCE [LARGE SCALE GENOMIC DNA]</scope>
    <source>
        <strain evidence="1 2">SP33</strain>
    </source>
</reference>
<dbReference type="RefSeq" id="WP_010697698.1">
    <property type="nucleotide sequence ID" value="NZ_KB442455.1"/>
</dbReference>
<evidence type="ECO:0008006" key="3">
    <source>
        <dbReference type="Google" id="ProtNLM"/>
    </source>
</evidence>
<gene>
    <name evidence="1" type="ORF">HMPREF9733_02699</name>
</gene>
<organism evidence="1 2">
    <name type="scientific">Treponema denticola SP33</name>
    <dbReference type="NCBI Taxonomy" id="999437"/>
    <lineage>
        <taxon>Bacteria</taxon>
        <taxon>Pseudomonadati</taxon>
        <taxon>Spirochaetota</taxon>
        <taxon>Spirochaetia</taxon>
        <taxon>Spirochaetales</taxon>
        <taxon>Treponemataceae</taxon>
        <taxon>Treponema</taxon>
    </lineage>
</organism>